<feature type="domain" description="Sm" evidence="2">
    <location>
        <begin position="321"/>
        <end position="401"/>
    </location>
</feature>
<dbReference type="InterPro" id="IPR052757">
    <property type="entry name" value="Ribosomal_protein_S1"/>
</dbReference>
<comment type="caution">
    <text evidence="3">The sequence shown here is derived from an EMBL/GenBank/DDBJ whole genome shotgun (WGS) entry which is preliminary data.</text>
</comment>
<dbReference type="Gene3D" id="2.40.50.140">
    <property type="entry name" value="Nucleic acid-binding proteins"/>
    <property type="match status" value="2"/>
</dbReference>
<dbReference type="PANTHER" id="PTHR47559:SF1">
    <property type="entry name" value="OS03G0844900 PROTEIN"/>
    <property type="match status" value="1"/>
</dbReference>
<dbReference type="SMART" id="SM00316">
    <property type="entry name" value="S1"/>
    <property type="match status" value="2"/>
</dbReference>
<evidence type="ECO:0000259" key="2">
    <source>
        <dbReference type="PROSITE" id="PS52002"/>
    </source>
</evidence>
<sequence length="414" mass="46206">MPCLVSANNTQILQHPPHSQIAADWQAARAYKDAGIIYNGIIEGFNGGGLIVRFHSLLGFLPFPLLSPSYSCKEPDKTIQEIAKDLLYSLISVKVITVDEDKWNLIFSEKEAAWSRFSDQVKIGDTFEGRVGPIEDFGAFVHLRFPDGLYHLTGLVHISEVSWDLVADVRDILTEADEVRVKVINVDREKSRISLSIKQVQEDPLLENVKKLIPQDGFADRSSSGVCYRGGINPLPGLQTILDELLHEDGIYDARIRRQGLEKRVLSHDLQLWLSNAPPANQRFNLLARTGRQRQKQQVSFSFDRNEARPHLFPGMSGRKETVLDLAKFVDKGVQVKLTGGRQVTGTLKGYDQLLNLVLDEAVEFLRDPDDPLKTTDQTRNLGLIVCRGTAVMLVSPTDGTDEIANPFIQPDGA</sequence>
<evidence type="ECO:0000313" key="3">
    <source>
        <dbReference type="EMBL" id="KAK7319017.1"/>
    </source>
</evidence>
<evidence type="ECO:0000313" key="4">
    <source>
        <dbReference type="Proteomes" id="UP001359559"/>
    </source>
</evidence>
<dbReference type="InterPro" id="IPR012340">
    <property type="entry name" value="NA-bd_OB-fold"/>
</dbReference>
<dbReference type="Proteomes" id="UP001359559">
    <property type="component" value="Unassembled WGS sequence"/>
</dbReference>
<dbReference type="InterPro" id="IPR017132">
    <property type="entry name" value="Lsm7"/>
</dbReference>
<evidence type="ECO:0008006" key="5">
    <source>
        <dbReference type="Google" id="ProtNLM"/>
    </source>
</evidence>
<evidence type="ECO:0000259" key="1">
    <source>
        <dbReference type="PROSITE" id="PS50126"/>
    </source>
</evidence>
<gene>
    <name evidence="3" type="ORF">RJT34_03726</name>
</gene>
<proteinExistence type="predicted"/>
<dbReference type="FunFam" id="2.30.30.100:FF:000034">
    <property type="entry name" value="sm-like protein LSM7"/>
    <property type="match status" value="1"/>
</dbReference>
<feature type="domain" description="S1 motif" evidence="1">
    <location>
        <begin position="35"/>
        <end position="110"/>
    </location>
</feature>
<dbReference type="InterPro" id="IPR047575">
    <property type="entry name" value="Sm"/>
</dbReference>
<dbReference type="PANTHER" id="PTHR47559">
    <property type="entry name" value="OS03G0844900 PROTEIN"/>
    <property type="match status" value="1"/>
</dbReference>
<dbReference type="InterPro" id="IPR010920">
    <property type="entry name" value="LSM_dom_sf"/>
</dbReference>
<dbReference type="Gene3D" id="2.30.30.100">
    <property type="match status" value="1"/>
</dbReference>
<dbReference type="CDD" id="cd01729">
    <property type="entry name" value="LSm7"/>
    <property type="match status" value="1"/>
</dbReference>
<dbReference type="GO" id="GO:0000956">
    <property type="term" value="P:nuclear-transcribed mRNA catabolic process"/>
    <property type="evidence" value="ECO:0007669"/>
    <property type="project" value="InterPro"/>
</dbReference>
<accession>A0AAN9KKB5</accession>
<feature type="domain" description="S1 motif" evidence="1">
    <location>
        <begin position="124"/>
        <end position="198"/>
    </location>
</feature>
<dbReference type="AlphaFoldDB" id="A0AAN9KKB5"/>
<dbReference type="SMART" id="SM00651">
    <property type="entry name" value="Sm"/>
    <property type="match status" value="1"/>
</dbReference>
<dbReference type="Pfam" id="PF00575">
    <property type="entry name" value="S1"/>
    <property type="match status" value="1"/>
</dbReference>
<dbReference type="PROSITE" id="PS52002">
    <property type="entry name" value="SM"/>
    <property type="match status" value="1"/>
</dbReference>
<dbReference type="GO" id="GO:0000398">
    <property type="term" value="P:mRNA splicing, via spliceosome"/>
    <property type="evidence" value="ECO:0007669"/>
    <property type="project" value="InterPro"/>
</dbReference>
<dbReference type="InterPro" id="IPR001163">
    <property type="entry name" value="Sm_dom_euk/arc"/>
</dbReference>
<dbReference type="EMBL" id="JAYKXN010000001">
    <property type="protein sequence ID" value="KAK7319017.1"/>
    <property type="molecule type" value="Genomic_DNA"/>
</dbReference>
<keyword evidence="4" id="KW-1185">Reference proteome</keyword>
<dbReference type="GO" id="GO:0003723">
    <property type="term" value="F:RNA binding"/>
    <property type="evidence" value="ECO:0007669"/>
    <property type="project" value="InterPro"/>
</dbReference>
<organism evidence="3 4">
    <name type="scientific">Clitoria ternatea</name>
    <name type="common">Butterfly pea</name>
    <dbReference type="NCBI Taxonomy" id="43366"/>
    <lineage>
        <taxon>Eukaryota</taxon>
        <taxon>Viridiplantae</taxon>
        <taxon>Streptophyta</taxon>
        <taxon>Embryophyta</taxon>
        <taxon>Tracheophyta</taxon>
        <taxon>Spermatophyta</taxon>
        <taxon>Magnoliopsida</taxon>
        <taxon>eudicotyledons</taxon>
        <taxon>Gunneridae</taxon>
        <taxon>Pentapetalae</taxon>
        <taxon>rosids</taxon>
        <taxon>fabids</taxon>
        <taxon>Fabales</taxon>
        <taxon>Fabaceae</taxon>
        <taxon>Papilionoideae</taxon>
        <taxon>50 kb inversion clade</taxon>
        <taxon>NPAAA clade</taxon>
        <taxon>indigoferoid/millettioid clade</taxon>
        <taxon>Phaseoleae</taxon>
        <taxon>Clitoria</taxon>
    </lineage>
</organism>
<protein>
    <recommendedName>
        <fullName evidence="5">LSM domain-containing protein</fullName>
    </recommendedName>
</protein>
<name>A0AAN9KKB5_CLITE</name>
<reference evidence="3 4" key="1">
    <citation type="submission" date="2024-01" db="EMBL/GenBank/DDBJ databases">
        <title>The genomes of 5 underutilized Papilionoideae crops provide insights into root nodulation and disease resistance.</title>
        <authorList>
            <person name="Yuan L."/>
        </authorList>
    </citation>
    <scope>NUCLEOTIDE SEQUENCE [LARGE SCALE GENOMIC DNA]</scope>
    <source>
        <strain evidence="3">LY-2023</strain>
        <tissue evidence="3">Leaf</tissue>
    </source>
</reference>
<dbReference type="SUPFAM" id="SSF50249">
    <property type="entry name" value="Nucleic acid-binding proteins"/>
    <property type="match status" value="2"/>
</dbReference>
<dbReference type="InterPro" id="IPR003029">
    <property type="entry name" value="S1_domain"/>
</dbReference>
<dbReference type="SUPFAM" id="SSF50182">
    <property type="entry name" value="Sm-like ribonucleoproteins"/>
    <property type="match status" value="1"/>
</dbReference>
<dbReference type="PROSITE" id="PS50126">
    <property type="entry name" value="S1"/>
    <property type="match status" value="2"/>
</dbReference>
<dbReference type="Pfam" id="PF01423">
    <property type="entry name" value="LSM"/>
    <property type="match status" value="1"/>
</dbReference>